<organism evidence="2 3">
    <name type="scientific">Pseudidiomarina homiensis</name>
    <dbReference type="NCBI Taxonomy" id="364198"/>
    <lineage>
        <taxon>Bacteria</taxon>
        <taxon>Pseudomonadati</taxon>
        <taxon>Pseudomonadota</taxon>
        <taxon>Gammaproteobacteria</taxon>
        <taxon>Alteromonadales</taxon>
        <taxon>Idiomarinaceae</taxon>
        <taxon>Pseudidiomarina</taxon>
    </lineage>
</organism>
<sequence>MKTLLYVIAGIMAIDALTYLVNMTLYFSSYSIRFNSLEFIASASFAVFFAMLAQRQKGA</sequence>
<keyword evidence="1" id="KW-0472">Membrane</keyword>
<dbReference type="EMBL" id="PIPX01000002">
    <property type="protein sequence ID" value="RUO53495.1"/>
    <property type="molecule type" value="Genomic_DNA"/>
</dbReference>
<evidence type="ECO:0000256" key="1">
    <source>
        <dbReference type="SAM" id="Phobius"/>
    </source>
</evidence>
<proteinExistence type="predicted"/>
<dbReference type="AlphaFoldDB" id="A0A432XXK5"/>
<keyword evidence="1" id="KW-1133">Transmembrane helix</keyword>
<dbReference type="RefSeq" id="WP_126773295.1">
    <property type="nucleotide sequence ID" value="NZ_JANQBU010000002.1"/>
</dbReference>
<feature type="transmembrane region" description="Helical" evidence="1">
    <location>
        <begin position="34"/>
        <end position="53"/>
    </location>
</feature>
<keyword evidence="1" id="KW-0812">Transmembrane</keyword>
<protein>
    <submittedName>
        <fullName evidence="2">Uncharacterized protein</fullName>
    </submittedName>
</protein>
<keyword evidence="3" id="KW-1185">Reference proteome</keyword>
<evidence type="ECO:0000313" key="3">
    <source>
        <dbReference type="Proteomes" id="UP000287649"/>
    </source>
</evidence>
<feature type="transmembrane region" description="Helical" evidence="1">
    <location>
        <begin position="7"/>
        <end position="28"/>
    </location>
</feature>
<accession>A0A432XXK5</accession>
<name>A0A432XXK5_9GAMM</name>
<gene>
    <name evidence="2" type="ORF">CWI70_09940</name>
</gene>
<comment type="caution">
    <text evidence="2">The sequence shown here is derived from an EMBL/GenBank/DDBJ whole genome shotgun (WGS) entry which is preliminary data.</text>
</comment>
<reference evidence="3" key="1">
    <citation type="journal article" date="2018" name="Front. Microbiol.">
        <title>Genome-Based Analysis Reveals the Taxonomy and Diversity of the Family Idiomarinaceae.</title>
        <authorList>
            <person name="Liu Y."/>
            <person name="Lai Q."/>
            <person name="Shao Z."/>
        </authorList>
    </citation>
    <scope>NUCLEOTIDE SEQUENCE [LARGE SCALE GENOMIC DNA]</scope>
    <source>
        <strain evidence="3">PO-M2</strain>
    </source>
</reference>
<evidence type="ECO:0000313" key="2">
    <source>
        <dbReference type="EMBL" id="RUO53495.1"/>
    </source>
</evidence>
<dbReference type="Proteomes" id="UP000287649">
    <property type="component" value="Unassembled WGS sequence"/>
</dbReference>